<feature type="non-terminal residue" evidence="1">
    <location>
        <position position="1"/>
    </location>
</feature>
<evidence type="ECO:0000313" key="1">
    <source>
        <dbReference type="EMBL" id="SFY45571.1"/>
    </source>
</evidence>
<organism evidence="1 2">
    <name type="scientific">Streptomyces atratus</name>
    <dbReference type="NCBI Taxonomy" id="1893"/>
    <lineage>
        <taxon>Bacteria</taxon>
        <taxon>Bacillati</taxon>
        <taxon>Actinomycetota</taxon>
        <taxon>Actinomycetes</taxon>
        <taxon>Kitasatosporales</taxon>
        <taxon>Streptomycetaceae</taxon>
        <taxon>Streptomyces</taxon>
    </lineage>
</organism>
<dbReference type="RefSeq" id="WP_256260441.1">
    <property type="nucleotide sequence ID" value="NZ_FPJO01000090.1"/>
</dbReference>
<reference evidence="1 2" key="1">
    <citation type="submission" date="2016-11" db="EMBL/GenBank/DDBJ databases">
        <authorList>
            <person name="Jaros S."/>
            <person name="Januszkiewicz K."/>
            <person name="Wedrychowicz H."/>
        </authorList>
    </citation>
    <scope>NUCLEOTIDE SEQUENCE [LARGE SCALE GENOMIC DNA]</scope>
    <source>
        <strain evidence="1 2">OK807</strain>
    </source>
</reference>
<dbReference type="EMBL" id="FPJO01000090">
    <property type="protein sequence ID" value="SFY45571.1"/>
    <property type="molecule type" value="Genomic_DNA"/>
</dbReference>
<gene>
    <name evidence="1" type="ORF">SAMN02787144_10901</name>
</gene>
<proteinExistence type="predicted"/>
<dbReference type="Proteomes" id="UP000181909">
    <property type="component" value="Unassembled WGS sequence"/>
</dbReference>
<accession>A0A1K2FCV3</accession>
<sequence length="178" mass="19148">NPSTRFIVPAQKALSYFLPASGLISTETARLTSSPLGVGMEQAVFESVRYSAECQDCGAELECWGVQALVDGRLRWDVESTCFACGFAVAVCGGDVPAERRDQMLSEHGPARLQVSSPPMKSVVIMRVLRAELGIDLKNAKAVLHRVLDGDYSGTLPEMEHLARTLREAGIAAAATRP</sequence>
<protein>
    <submittedName>
        <fullName evidence="1">Uncharacterized protein</fullName>
    </submittedName>
</protein>
<evidence type="ECO:0000313" key="2">
    <source>
        <dbReference type="Proteomes" id="UP000181909"/>
    </source>
</evidence>
<name>A0A1K2FCV3_STRAR</name>
<dbReference type="AlphaFoldDB" id="A0A1K2FCV3"/>